<dbReference type="InterPro" id="IPR017871">
    <property type="entry name" value="ABC_transporter-like_CS"/>
</dbReference>
<evidence type="ECO:0000256" key="2">
    <source>
        <dbReference type="ARBA" id="ARBA00022741"/>
    </source>
</evidence>
<dbReference type="Gene3D" id="3.40.50.300">
    <property type="entry name" value="P-loop containing nucleotide triphosphate hydrolases"/>
    <property type="match status" value="1"/>
</dbReference>
<evidence type="ECO:0000256" key="4">
    <source>
        <dbReference type="SAM" id="MobiDB-lite"/>
    </source>
</evidence>
<evidence type="ECO:0000313" key="6">
    <source>
        <dbReference type="EMBL" id="MFC3568746.1"/>
    </source>
</evidence>
<dbReference type="InterPro" id="IPR003593">
    <property type="entry name" value="AAA+_ATPase"/>
</dbReference>
<evidence type="ECO:0000259" key="5">
    <source>
        <dbReference type="PROSITE" id="PS50893"/>
    </source>
</evidence>
<keyword evidence="7" id="KW-1185">Reference proteome</keyword>
<dbReference type="PROSITE" id="PS00211">
    <property type="entry name" value="ABC_TRANSPORTER_1"/>
    <property type="match status" value="1"/>
</dbReference>
<dbReference type="InterPro" id="IPR050093">
    <property type="entry name" value="ABC_SmlMolc_Importer"/>
</dbReference>
<dbReference type="PANTHER" id="PTHR42781:SF4">
    <property type="entry name" value="SPERMIDINE_PUTRESCINE IMPORT ATP-BINDING PROTEIN POTA"/>
    <property type="match status" value="1"/>
</dbReference>
<dbReference type="SUPFAM" id="SSF52540">
    <property type="entry name" value="P-loop containing nucleoside triphosphate hydrolases"/>
    <property type="match status" value="1"/>
</dbReference>
<evidence type="ECO:0000256" key="1">
    <source>
        <dbReference type="ARBA" id="ARBA00022448"/>
    </source>
</evidence>
<organism evidence="6 7">
    <name type="scientific">Paracoccus simplex</name>
    <dbReference type="NCBI Taxonomy" id="2086346"/>
    <lineage>
        <taxon>Bacteria</taxon>
        <taxon>Pseudomonadati</taxon>
        <taxon>Pseudomonadota</taxon>
        <taxon>Alphaproteobacteria</taxon>
        <taxon>Rhodobacterales</taxon>
        <taxon>Paracoccaceae</taxon>
        <taxon>Paracoccus</taxon>
    </lineage>
</organism>
<dbReference type="SMART" id="SM00382">
    <property type="entry name" value="AAA"/>
    <property type="match status" value="1"/>
</dbReference>
<comment type="caution">
    <text evidence="6">The sequence shown here is derived from an EMBL/GenBank/DDBJ whole genome shotgun (WGS) entry which is preliminary data.</text>
</comment>
<dbReference type="Pfam" id="PF00005">
    <property type="entry name" value="ABC_tran"/>
    <property type="match status" value="1"/>
</dbReference>
<dbReference type="PANTHER" id="PTHR42781">
    <property type="entry name" value="SPERMIDINE/PUTRESCINE IMPORT ATP-BINDING PROTEIN POTA"/>
    <property type="match status" value="1"/>
</dbReference>
<proteinExistence type="predicted"/>
<feature type="domain" description="ABC transporter" evidence="5">
    <location>
        <begin position="4"/>
        <end position="238"/>
    </location>
</feature>
<dbReference type="GO" id="GO:0005524">
    <property type="term" value="F:ATP binding"/>
    <property type="evidence" value="ECO:0007669"/>
    <property type="project" value="UniProtKB-KW"/>
</dbReference>
<dbReference type="PROSITE" id="PS50893">
    <property type="entry name" value="ABC_TRANSPORTER_2"/>
    <property type="match status" value="1"/>
</dbReference>
<dbReference type="RefSeq" id="WP_379028203.1">
    <property type="nucleotide sequence ID" value="NZ_JBHRXE010000009.1"/>
</dbReference>
<feature type="region of interest" description="Disordered" evidence="4">
    <location>
        <begin position="358"/>
        <end position="385"/>
    </location>
</feature>
<dbReference type="InterPro" id="IPR027417">
    <property type="entry name" value="P-loop_NTPase"/>
</dbReference>
<dbReference type="EMBL" id="JBHRXE010000009">
    <property type="protein sequence ID" value="MFC3568746.1"/>
    <property type="molecule type" value="Genomic_DNA"/>
</dbReference>
<sequence length="385" mass="40705">MTGLRLSNIGKSYGDTRVLSGIDLDIAAGEFVAVLGPSGCGKTTLLRLVAGFDRPDEGSIALGDRQVAGGHVMVPPEGRGIGIVFQNYALWPHMSVAENVGYALKVARLPRAECEARVARALDTVDLAPLAGRRPADLSGGQRQRVALARCLAAGSDLVLLDEPLANLDVHLRAAMEEEFHRFHRESGATLVYITHDQSEAMALADRIAVMDKGRLLQCASPRQLYREPADATVAGFIGGGLVLPVEGLRPMAGGLAMADLLGTRVRLRCHAGEIARPLAMASTHPADIQPAHPGEAGIPARVIARSYRGGSWSYELRPETDPSLRLPMVLPDAAAPPEPGARLDLAFRDLWAIPLPGTSGPGAAPGHSSSSTTTTHPTEQFQCA</sequence>
<evidence type="ECO:0000256" key="3">
    <source>
        <dbReference type="ARBA" id="ARBA00022840"/>
    </source>
</evidence>
<accession>A0ABV7RXK0</accession>
<dbReference type="Proteomes" id="UP001595596">
    <property type="component" value="Unassembled WGS sequence"/>
</dbReference>
<keyword evidence="3 6" id="KW-0067">ATP-binding</keyword>
<dbReference type="InterPro" id="IPR003439">
    <property type="entry name" value="ABC_transporter-like_ATP-bd"/>
</dbReference>
<keyword evidence="2" id="KW-0547">Nucleotide-binding</keyword>
<name>A0ABV7RXK0_9RHOB</name>
<keyword evidence="1" id="KW-0813">Transport</keyword>
<evidence type="ECO:0000313" key="7">
    <source>
        <dbReference type="Proteomes" id="UP001595596"/>
    </source>
</evidence>
<gene>
    <name evidence="6" type="ORF">ACFOMP_04720</name>
</gene>
<feature type="compositionally biased region" description="Low complexity" evidence="4">
    <location>
        <begin position="358"/>
        <end position="379"/>
    </location>
</feature>
<protein>
    <submittedName>
        <fullName evidence="6">ABC transporter ATP-binding protein</fullName>
    </submittedName>
</protein>
<reference evidence="7" key="1">
    <citation type="journal article" date="2019" name="Int. J. Syst. Evol. Microbiol.">
        <title>The Global Catalogue of Microorganisms (GCM) 10K type strain sequencing project: providing services to taxonomists for standard genome sequencing and annotation.</title>
        <authorList>
            <consortium name="The Broad Institute Genomics Platform"/>
            <consortium name="The Broad Institute Genome Sequencing Center for Infectious Disease"/>
            <person name="Wu L."/>
            <person name="Ma J."/>
        </authorList>
    </citation>
    <scope>NUCLEOTIDE SEQUENCE [LARGE SCALE GENOMIC DNA]</scope>
    <source>
        <strain evidence="7">VKM B-3226</strain>
    </source>
</reference>